<protein>
    <submittedName>
        <fullName evidence="1">Alpha/beta fold hydrolase</fullName>
    </submittedName>
</protein>
<keyword evidence="1" id="KW-0378">Hydrolase</keyword>
<evidence type="ECO:0000313" key="2">
    <source>
        <dbReference type="Proteomes" id="UP001596119"/>
    </source>
</evidence>
<dbReference type="EMBL" id="JBHSQK010000063">
    <property type="protein sequence ID" value="MFC5951093.1"/>
    <property type="molecule type" value="Genomic_DNA"/>
</dbReference>
<dbReference type="SUPFAM" id="SSF53474">
    <property type="entry name" value="alpha/beta-Hydrolases"/>
    <property type="match status" value="1"/>
</dbReference>
<sequence>MTAGDVRAVGDGITGASTSTFPGAGHLIGVECPERFVAEVRAFLLGA</sequence>
<dbReference type="Proteomes" id="UP001596119">
    <property type="component" value="Unassembled WGS sequence"/>
</dbReference>
<reference evidence="2" key="1">
    <citation type="journal article" date="2019" name="Int. J. Syst. Evol. Microbiol.">
        <title>The Global Catalogue of Microorganisms (GCM) 10K type strain sequencing project: providing services to taxonomists for standard genome sequencing and annotation.</title>
        <authorList>
            <consortium name="The Broad Institute Genomics Platform"/>
            <consortium name="The Broad Institute Genome Sequencing Center for Infectious Disease"/>
            <person name="Wu L."/>
            <person name="Ma J."/>
        </authorList>
    </citation>
    <scope>NUCLEOTIDE SEQUENCE [LARGE SCALE GENOMIC DNA]</scope>
    <source>
        <strain evidence="2">CGMCC 4.7397</strain>
    </source>
</reference>
<comment type="caution">
    <text evidence="1">The sequence shown here is derived from an EMBL/GenBank/DDBJ whole genome shotgun (WGS) entry which is preliminary data.</text>
</comment>
<accession>A0ABW1IE54</accession>
<name>A0ABW1IE54_9PSEU</name>
<dbReference type="RefSeq" id="WP_379568710.1">
    <property type="nucleotide sequence ID" value="NZ_JBHSQK010000063.1"/>
</dbReference>
<proteinExistence type="predicted"/>
<dbReference type="Gene3D" id="3.40.50.1820">
    <property type="entry name" value="alpha/beta hydrolase"/>
    <property type="match status" value="1"/>
</dbReference>
<organism evidence="1 2">
    <name type="scientific">Pseudonocardia lutea</name>
    <dbReference type="NCBI Taxonomy" id="2172015"/>
    <lineage>
        <taxon>Bacteria</taxon>
        <taxon>Bacillati</taxon>
        <taxon>Actinomycetota</taxon>
        <taxon>Actinomycetes</taxon>
        <taxon>Pseudonocardiales</taxon>
        <taxon>Pseudonocardiaceae</taxon>
        <taxon>Pseudonocardia</taxon>
    </lineage>
</organism>
<gene>
    <name evidence="1" type="ORF">ACFQH9_22765</name>
</gene>
<dbReference type="GO" id="GO:0016787">
    <property type="term" value="F:hydrolase activity"/>
    <property type="evidence" value="ECO:0007669"/>
    <property type="project" value="UniProtKB-KW"/>
</dbReference>
<evidence type="ECO:0000313" key="1">
    <source>
        <dbReference type="EMBL" id="MFC5951093.1"/>
    </source>
</evidence>
<dbReference type="InterPro" id="IPR029058">
    <property type="entry name" value="AB_hydrolase_fold"/>
</dbReference>
<keyword evidence="2" id="KW-1185">Reference proteome</keyword>